<feature type="compositionally biased region" description="Polar residues" evidence="1">
    <location>
        <begin position="637"/>
        <end position="647"/>
    </location>
</feature>
<feature type="compositionally biased region" description="Polar residues" evidence="1">
    <location>
        <begin position="228"/>
        <end position="244"/>
    </location>
</feature>
<feature type="region of interest" description="Disordered" evidence="1">
    <location>
        <begin position="398"/>
        <end position="697"/>
    </location>
</feature>
<feature type="compositionally biased region" description="Low complexity" evidence="1">
    <location>
        <begin position="1185"/>
        <end position="1196"/>
    </location>
</feature>
<evidence type="ECO:0000313" key="3">
    <source>
        <dbReference type="EMBL" id="GAB1320327.1"/>
    </source>
</evidence>
<dbReference type="Gene3D" id="3.40.20.10">
    <property type="entry name" value="Severin"/>
    <property type="match status" value="1"/>
</dbReference>
<feature type="region of interest" description="Disordered" evidence="1">
    <location>
        <begin position="724"/>
        <end position="756"/>
    </location>
</feature>
<sequence length="1320" mass="140695">MSLNGLDDPQVKEAHETAVAEPGGWFLLKYASRDEVELLGRGNGGIVEIRNNIAQYEEKSPLYGFLRYRRRNVIIKYLPEGCSRLIQARVTVHFNAVCDRFSPHDTTFEITDSKELKDTKLSAACSLHAASGSTSSSTSSLRRRRLMEIAEEEEEEERERKRQSIVKEEERLDSGAPPTSERPVKLNADLANSPEASRFANQLDPPTFTGVPRPSSPAKSFDDAPGRLSTQSARYDLHLTSSYQYAKPRVKLGPRPSADIGGRPRSSAGGAAHRPVSTVPAGLKSLSKGSKKGRSQEQDEEGAESPVKEEAEDPFLQPASGPDSKQSDNELARPHTSSGVPPPVATTSPLKINMPAMAPPPSKPNIMTPEKARLLKAMKLREKKKMMSLQPTLDLPAIRIPSEPCTSGLPDEIEPPVEDAPLEINGQHGDRPANLKAGSGVEAETGTDHASVDTHTDSHPASPLAASDIGESTQASSLSESTDETVLAKDDDPSVKEAIDDDTQPASTVQTGILQSEESVDGTGSGADNGQPKETVALAAHEAGMAEDQCCTEPKESAAQQRPPDGAIPQSLPSPEEDASDATPAVVVDTSEAETTNPAEREAPSSPQVRIPLSKFSTQEAKSPAATADQVIPPITAHTTDVDSWSITEAAPPVPEKDNGPRAGEGVEDGAAEPKMSHRKIPEPIRTNLDAPEQDKRRSVISILENDGLMDELQSATVQQATPITVSKSPINPLFPTDPASKKPPGGLERPGFARAVSNPVRSSLLATGEAQAGAARSVSSGAAYLNRLSQQQAAADLRPKSAKLGSSISQRIKALEKLSGSPGPGEAATPKERPSSTFFAVRKASTREPSRSPSVVDRASSLTRGPTPTPPESMESSPETTRSARRDRSGSLVNRLSMFEGGMPPRGRPESIQVKARIVRDPNHPFPKAPEPKGDSADYGPLDLKQSPLVVDLQCRTISQSPVRPSSALSVRLAEQEFASQAKQSLLERRLSKESRSQSQGPDKEAAADEAKHGVEGPRPRRRSSLSVVKDFIKDRGGSLMGAKSPSTDNLGLSLSPAPTNLASPAIPTPSRSPSRPPSVHQTISLTRRLSISSRRSSIEQASPVLSANGATVLSPARTADAGTESEGEVRSIGKKSGPSSPNQDKGGRASRFMRRLSNTLTVSRKNTAPSSPPTVAEEDAAEVEAASSSNAAQSPPSIVAFMGDVNVQFPDNLLWKRRSICLDSQGFLILSAVQGTAMMPTVAPGKDRQQAGLVKRYHMSDFKAPYAPDVELQELPNSVVLDFVGGSGLQIACEDRAGQMSILHILEEAHQTHSDFGH</sequence>
<feature type="compositionally biased region" description="Basic and acidic residues" evidence="1">
    <location>
        <begin position="158"/>
        <end position="173"/>
    </location>
</feature>
<organism evidence="3 4">
    <name type="scientific">Madurella fahalii</name>
    <dbReference type="NCBI Taxonomy" id="1157608"/>
    <lineage>
        <taxon>Eukaryota</taxon>
        <taxon>Fungi</taxon>
        <taxon>Dikarya</taxon>
        <taxon>Ascomycota</taxon>
        <taxon>Pezizomycotina</taxon>
        <taxon>Sordariomycetes</taxon>
        <taxon>Sordariomycetidae</taxon>
        <taxon>Sordariales</taxon>
        <taxon>Sordariales incertae sedis</taxon>
        <taxon>Madurella</taxon>
    </lineage>
</organism>
<dbReference type="RefSeq" id="XP_070922057.1">
    <property type="nucleotide sequence ID" value="XM_071065956.1"/>
</dbReference>
<feature type="compositionally biased region" description="Acidic residues" evidence="1">
    <location>
        <begin position="411"/>
        <end position="421"/>
    </location>
</feature>
<gene>
    <name evidence="3" type="ORF">MFIFM68171_10537</name>
</gene>
<feature type="compositionally biased region" description="Basic and acidic residues" evidence="1">
    <location>
        <begin position="987"/>
        <end position="1020"/>
    </location>
</feature>
<feature type="compositionally biased region" description="Basic and acidic residues" evidence="1">
    <location>
        <begin position="486"/>
        <end position="498"/>
    </location>
</feature>
<evidence type="ECO:0000259" key="2">
    <source>
        <dbReference type="Pfam" id="PF00241"/>
    </source>
</evidence>
<feature type="compositionally biased region" description="Low complexity" evidence="1">
    <location>
        <begin position="873"/>
        <end position="882"/>
    </location>
</feature>
<dbReference type="EMBL" id="BAAFSV010000006">
    <property type="protein sequence ID" value="GAB1320327.1"/>
    <property type="molecule type" value="Genomic_DNA"/>
</dbReference>
<keyword evidence="4" id="KW-1185">Reference proteome</keyword>
<dbReference type="GeneID" id="98181279"/>
<feature type="region of interest" description="Disordered" evidence="1">
    <location>
        <begin position="1114"/>
        <end position="1196"/>
    </location>
</feature>
<feature type="region of interest" description="Disordered" evidence="1">
    <location>
        <begin position="986"/>
        <end position="1083"/>
    </location>
</feature>
<feature type="compositionally biased region" description="Polar residues" evidence="1">
    <location>
        <begin position="470"/>
        <end position="480"/>
    </location>
</feature>
<feature type="region of interest" description="Disordered" evidence="1">
    <location>
        <begin position="149"/>
        <end position="368"/>
    </location>
</feature>
<dbReference type="Proteomes" id="UP001628179">
    <property type="component" value="Unassembled WGS sequence"/>
</dbReference>
<proteinExistence type="predicted"/>
<feature type="compositionally biased region" description="Low complexity" evidence="1">
    <location>
        <begin position="1064"/>
        <end position="1075"/>
    </location>
</feature>
<dbReference type="InterPro" id="IPR002108">
    <property type="entry name" value="ADF-H"/>
</dbReference>
<comment type="caution">
    <text evidence="3">The sequence shown here is derived from an EMBL/GenBank/DDBJ whole genome shotgun (WGS) entry which is preliminary data.</text>
</comment>
<evidence type="ECO:0000313" key="4">
    <source>
        <dbReference type="Proteomes" id="UP001628179"/>
    </source>
</evidence>
<dbReference type="CDD" id="cd11282">
    <property type="entry name" value="ADF_coactosin_like"/>
    <property type="match status" value="1"/>
</dbReference>
<feature type="domain" description="ADF-H" evidence="2">
    <location>
        <begin position="10"/>
        <end position="122"/>
    </location>
</feature>
<feature type="compositionally biased region" description="Polar residues" evidence="1">
    <location>
        <begin position="1046"/>
        <end position="1063"/>
    </location>
</feature>
<feature type="compositionally biased region" description="Polar residues" evidence="1">
    <location>
        <begin position="335"/>
        <end position="350"/>
    </location>
</feature>
<accession>A0ABQ0GRG6</accession>
<name>A0ABQ0GRG6_9PEZI</name>
<feature type="region of interest" description="Disordered" evidence="1">
    <location>
        <begin position="816"/>
        <end position="944"/>
    </location>
</feature>
<feature type="compositionally biased region" description="Polar residues" evidence="1">
    <location>
        <begin position="1158"/>
        <end position="1171"/>
    </location>
</feature>
<feature type="compositionally biased region" description="Basic and acidic residues" evidence="1">
    <location>
        <begin position="446"/>
        <end position="458"/>
    </location>
</feature>
<protein>
    <recommendedName>
        <fullName evidence="2">ADF-H domain-containing protein</fullName>
    </recommendedName>
</protein>
<evidence type="ECO:0000256" key="1">
    <source>
        <dbReference type="SAM" id="MobiDB-lite"/>
    </source>
</evidence>
<dbReference type="SUPFAM" id="SSF55753">
    <property type="entry name" value="Actin depolymerizing proteins"/>
    <property type="match status" value="1"/>
</dbReference>
<feature type="compositionally biased region" description="Polar residues" evidence="1">
    <location>
        <begin position="504"/>
        <end position="517"/>
    </location>
</feature>
<dbReference type="InterPro" id="IPR029006">
    <property type="entry name" value="ADF-H/Gelsolin-like_dom_sf"/>
</dbReference>
<dbReference type="Pfam" id="PF00241">
    <property type="entry name" value="Cofilin_ADF"/>
    <property type="match status" value="1"/>
</dbReference>
<feature type="compositionally biased region" description="Low complexity" evidence="1">
    <location>
        <begin position="261"/>
        <end position="272"/>
    </location>
</feature>
<reference evidence="3 4" key="1">
    <citation type="submission" date="2024-09" db="EMBL/GenBank/DDBJ databases">
        <title>Itraconazole resistance in Madurella fahalii resulting from another homologue of gene encoding cytochrome P450 14-alpha sterol demethylase (CYP51).</title>
        <authorList>
            <person name="Yoshioka I."/>
            <person name="Fahal A.H."/>
            <person name="Kaneko S."/>
            <person name="Yaguchi T."/>
        </authorList>
    </citation>
    <scope>NUCLEOTIDE SEQUENCE [LARGE SCALE GENOMIC DNA]</scope>
    <source>
        <strain evidence="3 4">IFM 68171</strain>
    </source>
</reference>